<feature type="domain" description="HPr kinase/phosphorylase C-terminal" evidence="11">
    <location>
        <begin position="137"/>
        <end position="306"/>
    </location>
</feature>
<evidence type="ECO:0000313" key="13">
    <source>
        <dbReference type="Proteomes" id="UP000584587"/>
    </source>
</evidence>
<dbReference type="AlphaFoldDB" id="A0A846U0W8"/>
<keyword evidence="7" id="KW-0067">ATP-binding</keyword>
<keyword evidence="8" id="KW-0511">Multifunctional enzyme</keyword>
<feature type="domain" description="HPr(Ser) kinase/phosphorylase N-terminal" evidence="10">
    <location>
        <begin position="5"/>
        <end position="133"/>
    </location>
</feature>
<evidence type="ECO:0000256" key="6">
    <source>
        <dbReference type="ARBA" id="ARBA00022777"/>
    </source>
</evidence>
<evidence type="ECO:0000256" key="2">
    <source>
        <dbReference type="ARBA" id="ARBA00006883"/>
    </source>
</evidence>
<evidence type="ECO:0000256" key="8">
    <source>
        <dbReference type="ARBA" id="ARBA00023268"/>
    </source>
</evidence>
<dbReference type="InterPro" id="IPR011126">
    <property type="entry name" value="Hpr_kin/Pase_Hpr_N"/>
</dbReference>
<dbReference type="Gene3D" id="3.40.50.300">
    <property type="entry name" value="P-loop containing nucleotide triphosphate hydrolases"/>
    <property type="match status" value="1"/>
</dbReference>
<keyword evidence="3" id="KW-0723">Serine/threonine-protein kinase</keyword>
<keyword evidence="4" id="KW-0808">Transferase</keyword>
<name>A0A846U0W8_9MOLU</name>
<accession>A0A846U0W8</accession>
<dbReference type="GO" id="GO:0000155">
    <property type="term" value="F:phosphorelay sensor kinase activity"/>
    <property type="evidence" value="ECO:0007669"/>
    <property type="project" value="InterPro"/>
</dbReference>
<dbReference type="InterPro" id="IPR028979">
    <property type="entry name" value="Ser_kin/Pase_Hpr-like_N_sf"/>
</dbReference>
<keyword evidence="5" id="KW-0547">Nucleotide-binding</keyword>
<evidence type="ECO:0000259" key="11">
    <source>
        <dbReference type="Pfam" id="PF07475"/>
    </source>
</evidence>
<proteinExistence type="inferred from homology"/>
<evidence type="ECO:0000259" key="10">
    <source>
        <dbReference type="Pfam" id="PF02603"/>
    </source>
</evidence>
<dbReference type="CDD" id="cd01918">
    <property type="entry name" value="HprK_C"/>
    <property type="match status" value="1"/>
</dbReference>
<comment type="catalytic activity">
    <reaction evidence="9">
        <text>[HPr protein]-O-phospho-L-serine + phosphate + H(+) = [HPr protein]-L-serine + diphosphate</text>
        <dbReference type="Rhea" id="RHEA:46604"/>
        <dbReference type="Rhea" id="RHEA-COMP:11602"/>
        <dbReference type="Rhea" id="RHEA-COMP:11603"/>
        <dbReference type="ChEBI" id="CHEBI:15378"/>
        <dbReference type="ChEBI" id="CHEBI:29999"/>
        <dbReference type="ChEBI" id="CHEBI:33019"/>
        <dbReference type="ChEBI" id="CHEBI:43474"/>
        <dbReference type="ChEBI" id="CHEBI:83421"/>
    </reaction>
</comment>
<dbReference type="InterPro" id="IPR011104">
    <property type="entry name" value="Hpr_kin/Pase_C"/>
</dbReference>
<evidence type="ECO:0000256" key="5">
    <source>
        <dbReference type="ARBA" id="ARBA00022741"/>
    </source>
</evidence>
<evidence type="ECO:0000256" key="7">
    <source>
        <dbReference type="ARBA" id="ARBA00022840"/>
    </source>
</evidence>
<comment type="catalytic activity">
    <reaction evidence="1">
        <text>[HPr protein]-L-serine + ATP = [HPr protein]-O-phospho-L-serine + ADP + H(+)</text>
        <dbReference type="Rhea" id="RHEA:46600"/>
        <dbReference type="Rhea" id="RHEA-COMP:11602"/>
        <dbReference type="Rhea" id="RHEA-COMP:11603"/>
        <dbReference type="ChEBI" id="CHEBI:15378"/>
        <dbReference type="ChEBI" id="CHEBI:29999"/>
        <dbReference type="ChEBI" id="CHEBI:30616"/>
        <dbReference type="ChEBI" id="CHEBI:83421"/>
        <dbReference type="ChEBI" id="CHEBI:456216"/>
    </reaction>
</comment>
<dbReference type="GO" id="GO:0005524">
    <property type="term" value="F:ATP binding"/>
    <property type="evidence" value="ECO:0007669"/>
    <property type="project" value="UniProtKB-KW"/>
</dbReference>
<dbReference type="InterPro" id="IPR027417">
    <property type="entry name" value="P-loop_NTPase"/>
</dbReference>
<dbReference type="SUPFAM" id="SSF53795">
    <property type="entry name" value="PEP carboxykinase-like"/>
    <property type="match status" value="1"/>
</dbReference>
<dbReference type="Pfam" id="PF02603">
    <property type="entry name" value="Hpr_kinase_N"/>
    <property type="match status" value="1"/>
</dbReference>
<comment type="similarity">
    <text evidence="2">Belongs to the HPrK/P family.</text>
</comment>
<organism evidence="12 13">
    <name type="scientific">Spiroplasma platyhelix PALS-1</name>
    <dbReference type="NCBI Taxonomy" id="1276218"/>
    <lineage>
        <taxon>Bacteria</taxon>
        <taxon>Bacillati</taxon>
        <taxon>Mycoplasmatota</taxon>
        <taxon>Mollicutes</taxon>
        <taxon>Entomoplasmatales</taxon>
        <taxon>Spiroplasmataceae</taxon>
        <taxon>Spiroplasma</taxon>
    </lineage>
</organism>
<dbReference type="EMBL" id="JAAVVK010000001">
    <property type="protein sequence ID" value="NKE38466.1"/>
    <property type="molecule type" value="Genomic_DNA"/>
</dbReference>
<gene>
    <name evidence="12" type="primary">hprK</name>
    <name evidence="12" type="ORF">HER12_01705</name>
</gene>
<dbReference type="InterPro" id="IPR003755">
    <property type="entry name" value="HPr(Ser)_kin/Pase"/>
</dbReference>
<dbReference type="GO" id="GO:0006109">
    <property type="term" value="P:regulation of carbohydrate metabolic process"/>
    <property type="evidence" value="ECO:0007669"/>
    <property type="project" value="InterPro"/>
</dbReference>
<dbReference type="Gene3D" id="3.40.1390.20">
    <property type="entry name" value="HprK N-terminal domain-like"/>
    <property type="match status" value="1"/>
</dbReference>
<evidence type="ECO:0000256" key="1">
    <source>
        <dbReference type="ARBA" id="ARBA00001120"/>
    </source>
</evidence>
<dbReference type="NCBIfam" id="TIGR00679">
    <property type="entry name" value="hpr-ser"/>
    <property type="match status" value="1"/>
</dbReference>
<dbReference type="PANTHER" id="PTHR30305:SF1">
    <property type="entry name" value="HPR KINASE_PHOSPHORYLASE"/>
    <property type="match status" value="1"/>
</dbReference>
<keyword evidence="6 12" id="KW-0418">Kinase</keyword>
<evidence type="ECO:0000256" key="9">
    <source>
        <dbReference type="ARBA" id="ARBA00047657"/>
    </source>
</evidence>
<dbReference type="RefSeq" id="WP_168104937.1">
    <property type="nucleotide sequence ID" value="NZ_CP051215.1"/>
</dbReference>
<dbReference type="GO" id="GO:0004674">
    <property type="term" value="F:protein serine/threonine kinase activity"/>
    <property type="evidence" value="ECO:0007669"/>
    <property type="project" value="UniProtKB-KW"/>
</dbReference>
<dbReference type="PANTHER" id="PTHR30305">
    <property type="entry name" value="PROTEIN YJDM-RELATED"/>
    <property type="match status" value="1"/>
</dbReference>
<dbReference type="Proteomes" id="UP000584587">
    <property type="component" value="Unassembled WGS sequence"/>
</dbReference>
<keyword evidence="13" id="KW-1185">Reference proteome</keyword>
<dbReference type="SUPFAM" id="SSF75138">
    <property type="entry name" value="HprK N-terminal domain-like"/>
    <property type="match status" value="1"/>
</dbReference>
<sequence>MKNFTIKNIIQKFDLKVLYQNKNIDLNKILITIPGVNRGGLQLMGFKSKRVSILRRVILLSSTESEYLDTLSSDTYESHFKNILQDHIPAIFVTPNFKHTQKLCKIAEKLESKVVIIQFFGDSSEFANTVTLYIAENLAPGTRIHGTLVNIFGHGVLITGASGIGKSETTLELIRNGHLFIGDDSIEILKINNKIIGRSNEMVKNLIEIRGIGILDVTKMYGYHVVLPESQIQLIIKLAGANSSTLNKIDRLGTNLKFQQYFNVKIPTIKLPVTSGRNLADLITSAVISMKLKEAGEDSAVQFEQEVVENLKNGK</sequence>
<protein>
    <submittedName>
        <fullName evidence="12">HPr(Ser) kinase/phosphatase</fullName>
    </submittedName>
</protein>
<comment type="caution">
    <text evidence="12">The sequence shown here is derived from an EMBL/GenBank/DDBJ whole genome shotgun (WGS) entry which is preliminary data.</text>
</comment>
<evidence type="ECO:0000256" key="4">
    <source>
        <dbReference type="ARBA" id="ARBA00022679"/>
    </source>
</evidence>
<reference evidence="12 13" key="1">
    <citation type="submission" date="2020-04" db="EMBL/GenBank/DDBJ databases">
        <title>Complete genome sequence of Spiroplasma platyhelix ATCC 51748, an insect isolate.</title>
        <authorList>
            <person name="Green E.A."/>
            <person name="Klassen J.L."/>
        </authorList>
    </citation>
    <scope>NUCLEOTIDE SEQUENCE [LARGE SCALE GENOMIC DNA]</scope>
    <source>
        <strain evidence="12 13">PALS-1</strain>
    </source>
</reference>
<evidence type="ECO:0000256" key="3">
    <source>
        <dbReference type="ARBA" id="ARBA00022527"/>
    </source>
</evidence>
<evidence type="ECO:0000313" key="12">
    <source>
        <dbReference type="EMBL" id="NKE38466.1"/>
    </source>
</evidence>
<dbReference type="Pfam" id="PF07475">
    <property type="entry name" value="Hpr_kinase_C"/>
    <property type="match status" value="1"/>
</dbReference>